<dbReference type="InterPro" id="IPR037202">
    <property type="entry name" value="ESCRT_assembly_dom"/>
</dbReference>
<evidence type="ECO:0000313" key="9">
    <source>
        <dbReference type="EMBL" id="EDQ90275.1"/>
    </source>
</evidence>
<dbReference type="SUPFAM" id="SSF140111">
    <property type="entry name" value="Endosomal sorting complex assembly domain"/>
    <property type="match status" value="1"/>
</dbReference>
<evidence type="ECO:0000313" key="10">
    <source>
        <dbReference type="Proteomes" id="UP000001357"/>
    </source>
</evidence>
<dbReference type="InterPro" id="IPR037206">
    <property type="entry name" value="VPS28_C_sf"/>
</dbReference>
<evidence type="ECO:0000259" key="8">
    <source>
        <dbReference type="PROSITE" id="PS51313"/>
    </source>
</evidence>
<comment type="subcellular location">
    <subcellularLocation>
        <location evidence="1">Endosome</location>
    </subcellularLocation>
</comment>
<dbReference type="RefSeq" id="XP_001745042.1">
    <property type="nucleotide sequence ID" value="XM_001744990.1"/>
</dbReference>
<dbReference type="GeneID" id="5890389"/>
<dbReference type="SUPFAM" id="SSF140427">
    <property type="entry name" value="VPS28 C-terminal domain-like"/>
    <property type="match status" value="1"/>
</dbReference>
<dbReference type="FunCoup" id="A9UWU0">
    <property type="interactions" value="1207"/>
</dbReference>
<keyword evidence="2 5" id="KW-0813">Transport</keyword>
<dbReference type="GO" id="GO:0043328">
    <property type="term" value="P:protein transport to vacuole involved in ubiquitin-dependent protein catabolic process via the multivesicular body sorting pathway"/>
    <property type="evidence" value="ECO:0000318"/>
    <property type="project" value="GO_Central"/>
</dbReference>
<feature type="domain" description="VPS28 N-terminal" evidence="8">
    <location>
        <begin position="9"/>
        <end position="116"/>
    </location>
</feature>
<dbReference type="EMBL" id="CH991548">
    <property type="protein sequence ID" value="EDQ90275.1"/>
    <property type="molecule type" value="Genomic_DNA"/>
</dbReference>
<dbReference type="Gene3D" id="1.20.1440.200">
    <property type="match status" value="1"/>
</dbReference>
<dbReference type="AlphaFoldDB" id="A9UWU0"/>
<dbReference type="Pfam" id="PF03997">
    <property type="entry name" value="VPS28"/>
    <property type="match status" value="1"/>
</dbReference>
<evidence type="ECO:0000259" key="7">
    <source>
        <dbReference type="PROSITE" id="PS51310"/>
    </source>
</evidence>
<dbReference type="PIRSF" id="PIRSF017535">
    <property type="entry name" value="VPS28"/>
    <property type="match status" value="1"/>
</dbReference>
<dbReference type="Proteomes" id="UP000001357">
    <property type="component" value="Unassembled WGS sequence"/>
</dbReference>
<dbReference type="KEGG" id="mbr:MONBRDRAFT_32007"/>
<comment type="similarity">
    <text evidence="5 6">Belongs to the VPS28 family.</text>
</comment>
<dbReference type="Gene3D" id="1.20.120.1130">
    <property type="match status" value="1"/>
</dbReference>
<dbReference type="PANTHER" id="PTHR12937">
    <property type="entry name" value="VACUOLAR PROTEIN SORTING 28, ISOFORM 2 VPS28"/>
    <property type="match status" value="1"/>
</dbReference>
<organism evidence="9 10">
    <name type="scientific">Monosiga brevicollis</name>
    <name type="common">Choanoflagellate</name>
    <dbReference type="NCBI Taxonomy" id="81824"/>
    <lineage>
        <taxon>Eukaryota</taxon>
        <taxon>Choanoflagellata</taxon>
        <taxon>Craspedida</taxon>
        <taxon>Salpingoecidae</taxon>
        <taxon>Monosiga</taxon>
    </lineage>
</organism>
<evidence type="ECO:0000256" key="6">
    <source>
        <dbReference type="PROSITE-ProRule" id="PRU00642"/>
    </source>
</evidence>
<dbReference type="GO" id="GO:0000813">
    <property type="term" value="C:ESCRT I complex"/>
    <property type="evidence" value="ECO:0000318"/>
    <property type="project" value="GO_Central"/>
</dbReference>
<keyword evidence="10" id="KW-1185">Reference proteome</keyword>
<dbReference type="OMA" id="CDEFPTV"/>
<dbReference type="PROSITE" id="PS51310">
    <property type="entry name" value="VPS28_C"/>
    <property type="match status" value="1"/>
</dbReference>
<dbReference type="InterPro" id="IPR038358">
    <property type="entry name" value="VPS28_N_sf"/>
</dbReference>
<reference evidence="9 10" key="1">
    <citation type="journal article" date="2008" name="Nature">
        <title>The genome of the choanoflagellate Monosiga brevicollis and the origin of metazoans.</title>
        <authorList>
            <consortium name="JGI Sequencing"/>
            <person name="King N."/>
            <person name="Westbrook M.J."/>
            <person name="Young S.L."/>
            <person name="Kuo A."/>
            <person name="Abedin M."/>
            <person name="Chapman J."/>
            <person name="Fairclough S."/>
            <person name="Hellsten U."/>
            <person name="Isogai Y."/>
            <person name="Letunic I."/>
            <person name="Marr M."/>
            <person name="Pincus D."/>
            <person name="Putnam N."/>
            <person name="Rokas A."/>
            <person name="Wright K.J."/>
            <person name="Zuzow R."/>
            <person name="Dirks W."/>
            <person name="Good M."/>
            <person name="Goodstein D."/>
            <person name="Lemons D."/>
            <person name="Li W."/>
            <person name="Lyons J.B."/>
            <person name="Morris A."/>
            <person name="Nichols S."/>
            <person name="Richter D.J."/>
            <person name="Salamov A."/>
            <person name="Bork P."/>
            <person name="Lim W.A."/>
            <person name="Manning G."/>
            <person name="Miller W.T."/>
            <person name="McGinnis W."/>
            <person name="Shapiro H."/>
            <person name="Tjian R."/>
            <person name="Grigoriev I.V."/>
            <person name="Rokhsar D."/>
        </authorList>
    </citation>
    <scope>NUCLEOTIDE SEQUENCE [LARGE SCALE GENOMIC DNA]</scope>
    <source>
        <strain evidence="10">MX1 / ATCC 50154</strain>
    </source>
</reference>
<dbReference type="PANTHER" id="PTHR12937:SF0">
    <property type="entry name" value="VACUOLAR PROTEIN SORTING-ASSOCIATED PROTEIN 28 HOMOLOG"/>
    <property type="match status" value="1"/>
</dbReference>
<keyword evidence="3 5" id="KW-0967">Endosome</keyword>
<feature type="domain" description="VPS28 C-terminal" evidence="7">
    <location>
        <begin position="126"/>
        <end position="222"/>
    </location>
</feature>
<dbReference type="InParanoid" id="A9UWU0"/>
<sequence>MAAGFASQQQPIPEHLLQEVKLCRSSAEREKFDNLAAVYEILLTLEHIERAYVHDNIGEAEYTETCKKLLTRFKACRNLLPSDVANDIPAFAATYRLECPAALQRIRVGVPATTEFGSGPSADHVKRSRHVMAATEHFISITDTFSMDIGDVDKLHNEVSGLMDQLNKLDDLSPDHISKRNVLKWLEVLSAMKATDALSPEQIREALMDFDMAYDAYKRQIWDN</sequence>
<name>A9UWU0_MONBE</name>
<gene>
    <name evidence="9" type="ORF">MONBRDRAFT_32007</name>
</gene>
<protein>
    <recommendedName>
        <fullName evidence="5">Vacuolar protein sorting-associated protein 28 homolog</fullName>
    </recommendedName>
</protein>
<evidence type="ECO:0000256" key="5">
    <source>
        <dbReference type="PIRNR" id="PIRNR017535"/>
    </source>
</evidence>
<dbReference type="STRING" id="81824.A9UWU0"/>
<proteinExistence type="inferred from homology"/>
<evidence type="ECO:0000256" key="3">
    <source>
        <dbReference type="ARBA" id="ARBA00022753"/>
    </source>
</evidence>
<dbReference type="InterPro" id="IPR017899">
    <property type="entry name" value="VPS28_C"/>
</dbReference>
<dbReference type="GO" id="GO:0044877">
    <property type="term" value="F:protein-containing complex binding"/>
    <property type="evidence" value="ECO:0000318"/>
    <property type="project" value="GO_Central"/>
</dbReference>
<accession>A9UWU0</accession>
<evidence type="ECO:0000256" key="1">
    <source>
        <dbReference type="ARBA" id="ARBA00004177"/>
    </source>
</evidence>
<evidence type="ECO:0000256" key="2">
    <source>
        <dbReference type="ARBA" id="ARBA00022448"/>
    </source>
</evidence>
<dbReference type="InterPro" id="IPR017898">
    <property type="entry name" value="VPS28_N"/>
</dbReference>
<dbReference type="PROSITE" id="PS51313">
    <property type="entry name" value="VPS28_N"/>
    <property type="match status" value="1"/>
</dbReference>
<dbReference type="eggNOG" id="KOG3284">
    <property type="taxonomic scope" value="Eukaryota"/>
</dbReference>
<comment type="function">
    <text evidence="5">Component of the ESCRT-I complex (endosomal sorting complex required for transport I), a regulator of vesicular trafficking process.</text>
</comment>
<dbReference type="InterPro" id="IPR007143">
    <property type="entry name" value="Vps28"/>
</dbReference>
<evidence type="ECO:0000256" key="4">
    <source>
        <dbReference type="ARBA" id="ARBA00022927"/>
    </source>
</evidence>
<keyword evidence="4 5" id="KW-0653">Protein transport</keyword>